<feature type="transmembrane region" description="Helical" evidence="1">
    <location>
        <begin position="423"/>
        <end position="443"/>
    </location>
</feature>
<dbReference type="SUPFAM" id="SSF82866">
    <property type="entry name" value="Multidrug efflux transporter AcrB transmembrane domain"/>
    <property type="match status" value="2"/>
</dbReference>
<dbReference type="EMBL" id="LGRV01000003">
    <property type="protein sequence ID" value="KOS68770.1"/>
    <property type="molecule type" value="Genomic_DNA"/>
</dbReference>
<dbReference type="RefSeq" id="WP_053583618.1">
    <property type="nucleotide sequence ID" value="NZ_LGRV01000003.1"/>
</dbReference>
<dbReference type="InterPro" id="IPR027463">
    <property type="entry name" value="AcrB_DN_DC_subdom"/>
</dbReference>
<dbReference type="Proteomes" id="UP000050668">
    <property type="component" value="Unassembled WGS sequence"/>
</dbReference>
<feature type="transmembrane region" description="Helical" evidence="1">
    <location>
        <begin position="455"/>
        <end position="477"/>
    </location>
</feature>
<feature type="transmembrane region" description="Helical" evidence="1">
    <location>
        <begin position="352"/>
        <end position="372"/>
    </location>
</feature>
<keyword evidence="1" id="KW-0812">Transmembrane</keyword>
<dbReference type="Gene3D" id="3.30.2090.10">
    <property type="entry name" value="Multidrug efflux transporter AcrB TolC docking domain, DN and DC subdomains"/>
    <property type="match status" value="2"/>
</dbReference>
<sequence>MSLFTKWSFKNKAAISLVTVLVLLLGVVSYFKLPMEFLPPADQPQVTIIAMGQGVDSNSMEQQVTTPIEMAVGSVKGKKDVFSTTGDGFSKIDIFFESKTNMKEAKQEVQDALAMVTLPANVQKPSITQLNTSMIPIAQVSITFNDGLTRSNSEFAKKKIIPMYKDIKGVANVQTFGTESSYVSLELDNKILSEKQLSLENIMTALQGQNLSAAVGEKAIDGKASNIKVVGTLNSVKDIEQLSISPAVKLGDIAKVSIKKPNTTLTRVNGKDALMLIMTKESSANAVSTGEDIAKVTKKINKQYLDVQGDVLVSTADMIENSVNTMLKEVLLGALFATFVIVLFLRNLRSTFITIVSIPLSLAFTLFLLWMSGITLNILTLGGVAVAVGRLVDDSIVVIENIFRKMQNENFSVRLVTEATKEVGTAILASTLTTVAVFLPIGLVSGSLQDFLMPFALTITYSLLASLIVAVTVVPLMSSALLKNSKLAEHKPALRFSRLLTWTLNHKWVVYLLAILLFVGSIGTYFVMPKGAVDQSTADYVIASLEYPNDTPLEKVKENTIRLADLIHSQDEVEYEYTQLGNTEDGASFGNVDSPTLATIVVILKDKKDTEQIIELLEKQKKEFEGAVLSVNTASFMSGSSNDITIDVMGDDLTKIEETAANVKGEIERIKGVEKVTTNQDAKKMIYSFEVSAAEGSAMQISQQLGVYLNRTPIGIATIDSQPTSIMLEPLLNPKTKDDLNNMLVATPTGMEPISKVATLKEEEKPSNVFHKDGDSYVRITAKVDPEKLSKVNAEITKAIFGEKDVKGMKIPDGVNVYIGGASAQQADDFSDLFITMLVSVGIVFLIMVVTFKTFRAPIAILCSLPLAAIGAILGLLISGITVDITALLGALMLIGIVVTNAIVLLDRVKHNEQTMIIRNALVEAAATRMRPILMTAMATVSAMIPLLFKKAESTSLVSSSLAVVVIGGLTMATLLTLVVIPVVYESLHFKKAKKQLKEKARV</sequence>
<organism evidence="2 3">
    <name type="scientific">Lysinibacillus contaminans</name>
    <dbReference type="NCBI Taxonomy" id="1293441"/>
    <lineage>
        <taxon>Bacteria</taxon>
        <taxon>Bacillati</taxon>
        <taxon>Bacillota</taxon>
        <taxon>Bacilli</taxon>
        <taxon>Bacillales</taxon>
        <taxon>Bacillaceae</taxon>
        <taxon>Lysinibacillus</taxon>
    </lineage>
</organism>
<dbReference type="PRINTS" id="PR00702">
    <property type="entry name" value="ACRIFLAVINRP"/>
</dbReference>
<gene>
    <name evidence="2" type="ORF">AEA09_09615</name>
</gene>
<name>A0ABR5K1Z9_9BACI</name>
<dbReference type="Gene3D" id="3.30.70.1320">
    <property type="entry name" value="Multidrug efflux transporter AcrB pore domain like"/>
    <property type="match status" value="1"/>
</dbReference>
<dbReference type="InterPro" id="IPR001036">
    <property type="entry name" value="Acrflvin-R"/>
</dbReference>
<feature type="transmembrane region" description="Helical" evidence="1">
    <location>
        <begin position="378"/>
        <end position="403"/>
    </location>
</feature>
<feature type="transmembrane region" description="Helical" evidence="1">
    <location>
        <begin position="930"/>
        <end position="949"/>
    </location>
</feature>
<proteinExistence type="predicted"/>
<dbReference type="SUPFAM" id="SSF82714">
    <property type="entry name" value="Multidrug efflux transporter AcrB TolC docking domain, DN and DC subdomains"/>
    <property type="match status" value="1"/>
</dbReference>
<feature type="transmembrane region" description="Helical" evidence="1">
    <location>
        <begin position="326"/>
        <end position="345"/>
    </location>
</feature>
<dbReference type="PANTHER" id="PTHR32063:SF0">
    <property type="entry name" value="SWARMING MOTILITY PROTEIN SWRC"/>
    <property type="match status" value="1"/>
</dbReference>
<dbReference type="Gene3D" id="3.30.70.1430">
    <property type="entry name" value="Multidrug efflux transporter AcrB pore domain"/>
    <property type="match status" value="2"/>
</dbReference>
<feature type="transmembrane region" description="Helical" evidence="1">
    <location>
        <begin position="833"/>
        <end position="852"/>
    </location>
</feature>
<keyword evidence="1" id="KW-1133">Transmembrane helix</keyword>
<keyword evidence="3" id="KW-1185">Reference proteome</keyword>
<keyword evidence="1" id="KW-0472">Membrane</keyword>
<evidence type="ECO:0000256" key="1">
    <source>
        <dbReference type="SAM" id="Phobius"/>
    </source>
</evidence>
<evidence type="ECO:0000313" key="2">
    <source>
        <dbReference type="EMBL" id="KOS68770.1"/>
    </source>
</evidence>
<reference evidence="3" key="1">
    <citation type="submission" date="2015-07" db="EMBL/GenBank/DDBJ databases">
        <title>Fjat-14205 dsm 2895.</title>
        <authorList>
            <person name="Liu B."/>
            <person name="Wang J."/>
            <person name="Zhu Y."/>
            <person name="Liu G."/>
            <person name="Chen Q."/>
            <person name="Chen Z."/>
            <person name="Lan J."/>
            <person name="Che J."/>
            <person name="Ge C."/>
            <person name="Shi H."/>
            <person name="Pan Z."/>
            <person name="Liu X."/>
        </authorList>
    </citation>
    <scope>NUCLEOTIDE SEQUENCE [LARGE SCALE GENOMIC DNA]</scope>
    <source>
        <strain evidence="3">DSM 25560</strain>
    </source>
</reference>
<evidence type="ECO:0000313" key="3">
    <source>
        <dbReference type="Proteomes" id="UP000050668"/>
    </source>
</evidence>
<feature type="transmembrane region" description="Helical" evidence="1">
    <location>
        <begin position="859"/>
        <end position="881"/>
    </location>
</feature>
<dbReference type="PANTHER" id="PTHR32063">
    <property type="match status" value="1"/>
</dbReference>
<accession>A0ABR5K1Z9</accession>
<dbReference type="SUPFAM" id="SSF82693">
    <property type="entry name" value="Multidrug efflux transporter AcrB pore domain, PN1, PN2, PC1 and PC2 subdomains"/>
    <property type="match status" value="2"/>
</dbReference>
<comment type="caution">
    <text evidence="2">The sequence shown here is derived from an EMBL/GenBank/DDBJ whole genome shotgun (WGS) entry which is preliminary data.</text>
</comment>
<dbReference type="Gene3D" id="1.20.1640.10">
    <property type="entry name" value="Multidrug efflux transporter AcrB transmembrane domain"/>
    <property type="match status" value="2"/>
</dbReference>
<dbReference type="Pfam" id="PF00873">
    <property type="entry name" value="ACR_tran"/>
    <property type="match status" value="1"/>
</dbReference>
<protein>
    <submittedName>
        <fullName evidence="2">Multidrug transporter AcrB</fullName>
    </submittedName>
</protein>
<feature type="transmembrane region" description="Helical" evidence="1">
    <location>
        <begin position="508"/>
        <end position="528"/>
    </location>
</feature>
<dbReference type="Gene3D" id="3.30.70.1440">
    <property type="entry name" value="Multidrug efflux transporter AcrB pore domain"/>
    <property type="match status" value="1"/>
</dbReference>
<feature type="transmembrane region" description="Helical" evidence="1">
    <location>
        <begin position="961"/>
        <end position="985"/>
    </location>
</feature>
<feature type="transmembrane region" description="Helical" evidence="1">
    <location>
        <begin position="887"/>
        <end position="909"/>
    </location>
</feature>